<evidence type="ECO:0008006" key="4">
    <source>
        <dbReference type="Google" id="ProtNLM"/>
    </source>
</evidence>
<evidence type="ECO:0000256" key="1">
    <source>
        <dbReference type="SAM" id="Phobius"/>
    </source>
</evidence>
<keyword evidence="1" id="KW-0812">Transmembrane</keyword>
<reference evidence="2 3" key="1">
    <citation type="submission" date="2019-04" db="EMBL/GenBank/DDBJ databases">
        <authorList>
            <person name="Li Y."/>
            <person name="Wang J."/>
        </authorList>
    </citation>
    <scope>NUCLEOTIDE SEQUENCE [LARGE SCALE GENOMIC DNA]</scope>
    <source>
        <strain evidence="2 3">DSM 14668</strain>
    </source>
</reference>
<protein>
    <recommendedName>
        <fullName evidence="4">PEGA domain-containing protein</fullName>
    </recommendedName>
</protein>
<keyword evidence="1" id="KW-0472">Membrane</keyword>
<dbReference type="Gene3D" id="1.25.40.10">
    <property type="entry name" value="Tetratricopeptide repeat domain"/>
    <property type="match status" value="1"/>
</dbReference>
<keyword evidence="1" id="KW-1133">Transmembrane helix</keyword>
<proteinExistence type="predicted"/>
<dbReference type="OrthoDB" id="5505393at2"/>
<gene>
    <name evidence="2" type="ORF">E8A74_47430</name>
</gene>
<keyword evidence="3" id="KW-1185">Reference proteome</keyword>
<comment type="caution">
    <text evidence="2">The sequence shown here is derived from an EMBL/GenBank/DDBJ whole genome shotgun (WGS) entry which is preliminary data.</text>
</comment>
<feature type="transmembrane region" description="Helical" evidence="1">
    <location>
        <begin position="286"/>
        <end position="309"/>
    </location>
</feature>
<dbReference type="RefSeq" id="WP_136935804.1">
    <property type="nucleotide sequence ID" value="NZ_SSMQ01000100.1"/>
</dbReference>
<accession>A0A4U1IN01</accession>
<dbReference type="EMBL" id="SSMQ01000100">
    <property type="protein sequence ID" value="TKC95209.1"/>
    <property type="molecule type" value="Genomic_DNA"/>
</dbReference>
<sequence length="343" mass="34581">MRTPLSRAASSPTARAPRRPLAAALTLAAAITLAPEHAAAQDGDKKAIAEAAFVRGRELMDQGKPAEACPKFEESARLDPSVGAFLNLGLCNEQLGRTATAWARYKEAATLAHATGDADRLRIAEEFAGKLAPKLSRLRIDAEAAAAGLVIKRNGEVLGAALLGDSIPVDPGEHTIEASAPGFSSWSTKIVVGKDADLKTVSVPALVADPNVKPVEKIDTPPAASGTNGLRIAAFVAGGLGVAALGVGAVFGGLASSDVGKADPLCPAKKCNAEGFALIEGAQTKALASTIGFGVGGAALAAGVVLFFVSRSPPKEPGPEAPHAWLVPSLGSHGGGASILGTF</sequence>
<evidence type="ECO:0000313" key="3">
    <source>
        <dbReference type="Proteomes" id="UP000309215"/>
    </source>
</evidence>
<dbReference type="InterPro" id="IPR011990">
    <property type="entry name" value="TPR-like_helical_dom_sf"/>
</dbReference>
<dbReference type="Proteomes" id="UP000309215">
    <property type="component" value="Unassembled WGS sequence"/>
</dbReference>
<organism evidence="2 3">
    <name type="scientific">Polyangium fumosum</name>
    <dbReference type="NCBI Taxonomy" id="889272"/>
    <lineage>
        <taxon>Bacteria</taxon>
        <taxon>Pseudomonadati</taxon>
        <taxon>Myxococcota</taxon>
        <taxon>Polyangia</taxon>
        <taxon>Polyangiales</taxon>
        <taxon>Polyangiaceae</taxon>
        <taxon>Polyangium</taxon>
    </lineage>
</organism>
<dbReference type="AlphaFoldDB" id="A0A4U1IN01"/>
<dbReference type="SUPFAM" id="SSF48452">
    <property type="entry name" value="TPR-like"/>
    <property type="match status" value="1"/>
</dbReference>
<evidence type="ECO:0000313" key="2">
    <source>
        <dbReference type="EMBL" id="TKC95209.1"/>
    </source>
</evidence>
<name>A0A4U1IN01_9BACT</name>